<evidence type="ECO:0000313" key="1">
    <source>
        <dbReference type="EMBL" id="GFY60453.1"/>
    </source>
</evidence>
<organism evidence="1 2">
    <name type="scientific">Trichonephila inaurata madagascariensis</name>
    <dbReference type="NCBI Taxonomy" id="2747483"/>
    <lineage>
        <taxon>Eukaryota</taxon>
        <taxon>Metazoa</taxon>
        <taxon>Ecdysozoa</taxon>
        <taxon>Arthropoda</taxon>
        <taxon>Chelicerata</taxon>
        <taxon>Arachnida</taxon>
        <taxon>Araneae</taxon>
        <taxon>Araneomorphae</taxon>
        <taxon>Entelegynae</taxon>
        <taxon>Araneoidea</taxon>
        <taxon>Nephilidae</taxon>
        <taxon>Trichonephila</taxon>
        <taxon>Trichonephila inaurata</taxon>
    </lineage>
</organism>
<accession>A0A8X7CBA5</accession>
<protein>
    <submittedName>
        <fullName evidence="1">Uncharacterized protein</fullName>
    </submittedName>
</protein>
<keyword evidence="2" id="KW-1185">Reference proteome</keyword>
<dbReference type="OrthoDB" id="10496467at2759"/>
<gene>
    <name evidence="1" type="ORF">TNIN_228841</name>
</gene>
<dbReference type="EMBL" id="BMAV01013158">
    <property type="protein sequence ID" value="GFY60453.1"/>
    <property type="molecule type" value="Genomic_DNA"/>
</dbReference>
<evidence type="ECO:0000313" key="2">
    <source>
        <dbReference type="Proteomes" id="UP000886998"/>
    </source>
</evidence>
<comment type="caution">
    <text evidence="1">The sequence shown here is derived from an EMBL/GenBank/DDBJ whole genome shotgun (WGS) entry which is preliminary data.</text>
</comment>
<reference evidence="1" key="1">
    <citation type="submission" date="2020-08" db="EMBL/GenBank/DDBJ databases">
        <title>Multicomponent nature underlies the extraordinary mechanical properties of spider dragline silk.</title>
        <authorList>
            <person name="Kono N."/>
            <person name="Nakamura H."/>
            <person name="Mori M."/>
            <person name="Yoshida Y."/>
            <person name="Ohtoshi R."/>
            <person name="Malay A.D."/>
            <person name="Moran D.A.P."/>
            <person name="Tomita M."/>
            <person name="Numata K."/>
            <person name="Arakawa K."/>
        </authorList>
    </citation>
    <scope>NUCLEOTIDE SEQUENCE</scope>
</reference>
<proteinExistence type="predicted"/>
<name>A0A8X7CBA5_9ARAC</name>
<dbReference type="Proteomes" id="UP000886998">
    <property type="component" value="Unassembled WGS sequence"/>
</dbReference>
<sequence>MHLDAPLKCFNACPYLSCRNYCSDLESDVDDTIERQSLDFLNRNIFHLSFPLSSVRQRTYKQSFGTSCPSTTLNITVTRVICGKSKG</sequence>
<dbReference type="AlphaFoldDB" id="A0A8X7CBA5"/>